<keyword evidence="3" id="KW-1185">Reference proteome</keyword>
<dbReference type="HOGENOM" id="CLU_1233821_0_0_0"/>
<proteinExistence type="predicted"/>
<gene>
    <name evidence="2" type="ordered locus">Marky_0005</name>
</gene>
<protein>
    <submittedName>
        <fullName evidence="2">Uncharacterized protein</fullName>
    </submittedName>
</protein>
<evidence type="ECO:0000313" key="2">
    <source>
        <dbReference type="EMBL" id="AEB10770.1"/>
    </source>
</evidence>
<dbReference type="eggNOG" id="ENOG502ZE36">
    <property type="taxonomic scope" value="Bacteria"/>
</dbReference>
<feature type="coiled-coil region" evidence="1">
    <location>
        <begin position="194"/>
        <end position="221"/>
    </location>
</feature>
<sequence>MGDTGLERAFEKVRAILEGDVEHPGLTRQDLERLVGYPERGEGPLAYTLPPQPGLEGVRAVRFFYYPRDPEVTLIVEIEDKNGKRHLRHLKWNGLAWVPPRGGLKSDLTATRETVPVGLKEIRGDFYAGFTLEEAQALAERIRKGETAGEKYLLCPTDRTRILYSPSISPATLSCPRCGTTALLHKAFPIAPTTNYLEAKLEALLEEQTRLRQQLEGLERYLKRKLGE</sequence>
<dbReference type="EMBL" id="CP002630">
    <property type="protein sequence ID" value="AEB10770.1"/>
    <property type="molecule type" value="Genomic_DNA"/>
</dbReference>
<dbReference type="Proteomes" id="UP000007030">
    <property type="component" value="Chromosome"/>
</dbReference>
<evidence type="ECO:0000313" key="3">
    <source>
        <dbReference type="Proteomes" id="UP000007030"/>
    </source>
</evidence>
<reference evidence="2 3" key="1">
    <citation type="journal article" date="2012" name="Stand. Genomic Sci.">
        <title>Complete genome sequence of the aerobic, heterotroph Marinithermus hydrothermalis type strain (T1(T)) from a deep-sea hydrothermal vent chimney.</title>
        <authorList>
            <person name="Copeland A."/>
            <person name="Gu W."/>
            <person name="Yasawong M."/>
            <person name="Lapidus A."/>
            <person name="Lucas S."/>
            <person name="Deshpande S."/>
            <person name="Pagani I."/>
            <person name="Tapia R."/>
            <person name="Cheng J.F."/>
            <person name="Goodwin L.A."/>
            <person name="Pitluck S."/>
            <person name="Liolios K."/>
            <person name="Ivanova N."/>
            <person name="Mavromatis K."/>
            <person name="Mikhailova N."/>
            <person name="Pati A."/>
            <person name="Chen A."/>
            <person name="Palaniappan K."/>
            <person name="Land M."/>
            <person name="Pan C."/>
            <person name="Brambilla E.M."/>
            <person name="Rohde M."/>
            <person name="Tindall B.J."/>
            <person name="Sikorski J."/>
            <person name="Goker M."/>
            <person name="Detter J.C."/>
            <person name="Bristow J."/>
            <person name="Eisen J.A."/>
            <person name="Markowitz V."/>
            <person name="Hugenholtz P."/>
            <person name="Kyrpides N.C."/>
            <person name="Klenk H.P."/>
            <person name="Woyke T."/>
        </authorList>
    </citation>
    <scope>NUCLEOTIDE SEQUENCE [LARGE SCALE GENOMIC DNA]</scope>
    <source>
        <strain evidence="3">DSM 14884 / JCM 11576 / T1</strain>
    </source>
</reference>
<keyword evidence="1" id="KW-0175">Coiled coil</keyword>
<accession>F2NNG0</accession>
<dbReference type="AlphaFoldDB" id="F2NNG0"/>
<evidence type="ECO:0000256" key="1">
    <source>
        <dbReference type="SAM" id="Coils"/>
    </source>
</evidence>
<dbReference type="RefSeq" id="WP_013702825.1">
    <property type="nucleotide sequence ID" value="NC_015387.1"/>
</dbReference>
<dbReference type="KEGG" id="mhd:Marky_0005"/>
<name>F2NNG0_MARHT</name>
<dbReference type="OrthoDB" id="30944at2"/>
<organism evidence="2 3">
    <name type="scientific">Marinithermus hydrothermalis (strain DSM 14884 / JCM 11576 / T1)</name>
    <dbReference type="NCBI Taxonomy" id="869210"/>
    <lineage>
        <taxon>Bacteria</taxon>
        <taxon>Thermotogati</taxon>
        <taxon>Deinococcota</taxon>
        <taxon>Deinococci</taxon>
        <taxon>Thermales</taxon>
        <taxon>Thermaceae</taxon>
        <taxon>Marinithermus</taxon>
    </lineage>
</organism>